<accession>A0ABQ5QDP5</accession>
<dbReference type="CDD" id="cd03259">
    <property type="entry name" value="ABC_Carb_Solutes_like"/>
    <property type="match status" value="1"/>
</dbReference>
<evidence type="ECO:0000256" key="5">
    <source>
        <dbReference type="ARBA" id="ARBA00022840"/>
    </source>
</evidence>
<evidence type="ECO:0000256" key="8">
    <source>
        <dbReference type="ARBA" id="ARBA00023136"/>
    </source>
</evidence>
<dbReference type="InterPro" id="IPR027417">
    <property type="entry name" value="P-loop_NTPase"/>
</dbReference>
<dbReference type="SUPFAM" id="SSF50331">
    <property type="entry name" value="MOP-like"/>
    <property type="match status" value="1"/>
</dbReference>
<dbReference type="PANTHER" id="PTHR42781:SF4">
    <property type="entry name" value="SPERMIDINE_PUTRESCINE IMPORT ATP-BINDING PROTEIN POTA"/>
    <property type="match status" value="1"/>
</dbReference>
<dbReference type="InterPro" id="IPR008995">
    <property type="entry name" value="Mo/tungstate-bd_C_term_dom"/>
</dbReference>
<dbReference type="PROSITE" id="PS00211">
    <property type="entry name" value="ABC_TRANSPORTER_1"/>
    <property type="match status" value="1"/>
</dbReference>
<keyword evidence="3" id="KW-0410">Iron transport</keyword>
<keyword evidence="6" id="KW-0408">Iron</keyword>
<keyword evidence="7" id="KW-0406">Ion transport</keyword>
<dbReference type="PROSITE" id="PS50893">
    <property type="entry name" value="ABC_TRANSPORTER_2"/>
    <property type="match status" value="1"/>
</dbReference>
<evidence type="ECO:0000259" key="9">
    <source>
        <dbReference type="PROSITE" id="PS50893"/>
    </source>
</evidence>
<dbReference type="InterPro" id="IPR003593">
    <property type="entry name" value="AAA+_ATPase"/>
</dbReference>
<keyword evidence="2" id="KW-1003">Cell membrane</keyword>
<comment type="caution">
    <text evidence="10">The sequence shown here is derived from an EMBL/GenBank/DDBJ whole genome shotgun (WGS) entry which is preliminary data.</text>
</comment>
<evidence type="ECO:0000256" key="2">
    <source>
        <dbReference type="ARBA" id="ARBA00022475"/>
    </source>
</evidence>
<evidence type="ECO:0000313" key="11">
    <source>
        <dbReference type="Proteomes" id="UP001165069"/>
    </source>
</evidence>
<organism evidence="10 11">
    <name type="scientific">Geothrix limicola</name>
    <dbReference type="NCBI Taxonomy" id="2927978"/>
    <lineage>
        <taxon>Bacteria</taxon>
        <taxon>Pseudomonadati</taxon>
        <taxon>Acidobacteriota</taxon>
        <taxon>Holophagae</taxon>
        <taxon>Holophagales</taxon>
        <taxon>Holophagaceae</taxon>
        <taxon>Geothrix</taxon>
    </lineage>
</organism>
<dbReference type="EMBL" id="BSDE01000001">
    <property type="protein sequence ID" value="GLH72260.1"/>
    <property type="molecule type" value="Genomic_DNA"/>
</dbReference>
<dbReference type="SUPFAM" id="SSF52540">
    <property type="entry name" value="P-loop containing nucleoside triphosphate hydrolases"/>
    <property type="match status" value="1"/>
</dbReference>
<evidence type="ECO:0000256" key="7">
    <source>
        <dbReference type="ARBA" id="ARBA00023065"/>
    </source>
</evidence>
<evidence type="ECO:0000256" key="4">
    <source>
        <dbReference type="ARBA" id="ARBA00022741"/>
    </source>
</evidence>
<dbReference type="Proteomes" id="UP001165069">
    <property type="component" value="Unassembled WGS sequence"/>
</dbReference>
<protein>
    <submittedName>
        <fullName evidence="10">ABC transporter</fullName>
    </submittedName>
</protein>
<dbReference type="Gene3D" id="3.40.50.300">
    <property type="entry name" value="P-loop containing nucleotide triphosphate hydrolases"/>
    <property type="match status" value="1"/>
</dbReference>
<dbReference type="InterPro" id="IPR017871">
    <property type="entry name" value="ABC_transporter-like_CS"/>
</dbReference>
<dbReference type="InterPro" id="IPR050093">
    <property type="entry name" value="ABC_SmlMolc_Importer"/>
</dbReference>
<feature type="domain" description="ABC transporter" evidence="9">
    <location>
        <begin position="3"/>
        <end position="238"/>
    </location>
</feature>
<gene>
    <name evidence="10" type="primary">modC</name>
    <name evidence="10" type="ORF">GETHLI_07620</name>
</gene>
<keyword evidence="4" id="KW-0547">Nucleotide-binding</keyword>
<name>A0ABQ5QDP5_9BACT</name>
<dbReference type="InterPro" id="IPR015853">
    <property type="entry name" value="ABC_transpr_FbpC"/>
</dbReference>
<sequence length="379" mass="41526">MSERAEGLWAQVSQTLPIPLEATLACAPGEVLALVGPSGSGKSTLLRTLAGLVRPASGLIRCQGEIWFDGERHLDLSPRQRRVGFVFQNYGLFPHLTALENVMEAVDRGSVPERRARSRQWLERVHLQGLESRKPHQMSGGQQQRVAMARALARNPDLLLMDEPFSAVDRVTREKLYLELADLLQGLSIPMILVTHDLDEAAMLASRMVLLSRGRTLQSGTPDEVMLKPNSTEVARLLGNRNIFSAVVRRQDAVTGETVLDWEGEEILALVADPLSLGERVSWVIAPGDVSYRYPGTPEDRPGHTYLGGTISTLVRFGDTARVVLALPGAAERTLHLTASRQMVQRSNLAAGHPIRIALPATKIQVFREEGAGSKGRHA</sequence>
<evidence type="ECO:0000313" key="10">
    <source>
        <dbReference type="EMBL" id="GLH72260.1"/>
    </source>
</evidence>
<reference evidence="10 11" key="1">
    <citation type="journal article" date="2023" name="Antonie Van Leeuwenhoek">
        <title>Mesoterricola silvestris gen. nov., sp. nov., Mesoterricola sediminis sp. nov., Geothrix oryzae sp. nov., Geothrix edaphica sp. nov., Geothrix rubra sp. nov., and Geothrix limicola sp. nov., six novel members of Acidobacteriota isolated from soils.</title>
        <authorList>
            <person name="Itoh H."/>
            <person name="Sugisawa Y."/>
            <person name="Mise K."/>
            <person name="Xu Z."/>
            <person name="Kuniyasu M."/>
            <person name="Ushijima N."/>
            <person name="Kawano K."/>
            <person name="Kobayashi E."/>
            <person name="Shiratori Y."/>
            <person name="Masuda Y."/>
            <person name="Senoo K."/>
        </authorList>
    </citation>
    <scope>NUCLEOTIDE SEQUENCE [LARGE SCALE GENOMIC DNA]</scope>
    <source>
        <strain evidence="10 11">Red804</strain>
    </source>
</reference>
<evidence type="ECO:0000256" key="1">
    <source>
        <dbReference type="ARBA" id="ARBA00022448"/>
    </source>
</evidence>
<evidence type="ECO:0000256" key="3">
    <source>
        <dbReference type="ARBA" id="ARBA00022496"/>
    </source>
</evidence>
<keyword evidence="5" id="KW-0067">ATP-binding</keyword>
<keyword evidence="8" id="KW-0472">Membrane</keyword>
<keyword evidence="11" id="KW-1185">Reference proteome</keyword>
<evidence type="ECO:0000256" key="6">
    <source>
        <dbReference type="ARBA" id="ARBA00023004"/>
    </source>
</evidence>
<dbReference type="RefSeq" id="WP_285570570.1">
    <property type="nucleotide sequence ID" value="NZ_BSDE01000001.1"/>
</dbReference>
<dbReference type="PANTHER" id="PTHR42781">
    <property type="entry name" value="SPERMIDINE/PUTRESCINE IMPORT ATP-BINDING PROTEIN POTA"/>
    <property type="match status" value="1"/>
</dbReference>
<dbReference type="InterPro" id="IPR003439">
    <property type="entry name" value="ABC_transporter-like_ATP-bd"/>
</dbReference>
<keyword evidence="1" id="KW-0813">Transport</keyword>
<proteinExistence type="predicted"/>
<dbReference type="SMART" id="SM00382">
    <property type="entry name" value="AAA"/>
    <property type="match status" value="1"/>
</dbReference>
<dbReference type="Pfam" id="PF00005">
    <property type="entry name" value="ABC_tran"/>
    <property type="match status" value="1"/>
</dbReference>